<feature type="compositionally biased region" description="Acidic residues" evidence="1">
    <location>
        <begin position="334"/>
        <end position="350"/>
    </location>
</feature>
<gene>
    <name evidence="2" type="ORF">FRACYDRAFT_244642</name>
</gene>
<feature type="compositionally biased region" description="Low complexity" evidence="1">
    <location>
        <begin position="446"/>
        <end position="462"/>
    </location>
</feature>
<feature type="compositionally biased region" description="Polar residues" evidence="1">
    <location>
        <begin position="279"/>
        <end position="292"/>
    </location>
</feature>
<feature type="compositionally biased region" description="Acidic residues" evidence="1">
    <location>
        <begin position="33"/>
        <end position="43"/>
    </location>
</feature>
<feature type="region of interest" description="Disordered" evidence="1">
    <location>
        <begin position="328"/>
        <end position="501"/>
    </location>
</feature>
<feature type="compositionally biased region" description="Basic residues" evidence="1">
    <location>
        <begin position="104"/>
        <end position="118"/>
    </location>
</feature>
<name>A0A1E7F2M3_9STRA</name>
<feature type="region of interest" description="Disordered" evidence="1">
    <location>
        <begin position="560"/>
        <end position="586"/>
    </location>
</feature>
<dbReference type="KEGG" id="fcy:FRACYDRAFT_244642"/>
<dbReference type="AlphaFoldDB" id="A0A1E7F2M3"/>
<dbReference type="Proteomes" id="UP000095751">
    <property type="component" value="Unassembled WGS sequence"/>
</dbReference>
<dbReference type="InParanoid" id="A0A1E7F2M3"/>
<feature type="compositionally biased region" description="Polar residues" evidence="1">
    <location>
        <begin position="418"/>
        <end position="427"/>
    </location>
</feature>
<feature type="compositionally biased region" description="Polar residues" evidence="1">
    <location>
        <begin position="51"/>
        <end position="66"/>
    </location>
</feature>
<reference evidence="2 3" key="1">
    <citation type="submission" date="2016-09" db="EMBL/GenBank/DDBJ databases">
        <title>Extensive genetic diversity and differential bi-allelic expression allows diatom success in the polar Southern Ocean.</title>
        <authorList>
            <consortium name="DOE Joint Genome Institute"/>
            <person name="Mock T."/>
            <person name="Otillar R.P."/>
            <person name="Strauss J."/>
            <person name="Dupont C."/>
            <person name="Frickenhaus S."/>
            <person name="Maumus F."/>
            <person name="Mcmullan M."/>
            <person name="Sanges R."/>
            <person name="Schmutz J."/>
            <person name="Toseland A."/>
            <person name="Valas R."/>
            <person name="Veluchamy A."/>
            <person name="Ward B.J."/>
            <person name="Allen A."/>
            <person name="Barry K."/>
            <person name="Falciatore A."/>
            <person name="Ferrante M."/>
            <person name="Fortunato A.E."/>
            <person name="Gloeckner G."/>
            <person name="Gruber A."/>
            <person name="Hipkin R."/>
            <person name="Janech M."/>
            <person name="Kroth P."/>
            <person name="Leese F."/>
            <person name="Lindquist E."/>
            <person name="Lyon B.R."/>
            <person name="Martin J."/>
            <person name="Mayer C."/>
            <person name="Parker M."/>
            <person name="Quesneville H."/>
            <person name="Raymond J."/>
            <person name="Uhlig C."/>
            <person name="Valentin K.U."/>
            <person name="Worden A.Z."/>
            <person name="Armbrust E.V."/>
            <person name="Bowler C."/>
            <person name="Green B."/>
            <person name="Moulton V."/>
            <person name="Van Oosterhout C."/>
            <person name="Grigoriev I."/>
        </authorList>
    </citation>
    <scope>NUCLEOTIDE SEQUENCE [LARGE SCALE GENOMIC DNA]</scope>
    <source>
        <strain evidence="2 3">CCMP1102</strain>
    </source>
</reference>
<evidence type="ECO:0000313" key="2">
    <source>
        <dbReference type="EMBL" id="OEU12376.1"/>
    </source>
</evidence>
<feature type="region of interest" description="Disordered" evidence="1">
    <location>
        <begin position="164"/>
        <end position="205"/>
    </location>
</feature>
<evidence type="ECO:0000313" key="3">
    <source>
        <dbReference type="Proteomes" id="UP000095751"/>
    </source>
</evidence>
<feature type="compositionally biased region" description="Basic and acidic residues" evidence="1">
    <location>
        <begin position="397"/>
        <end position="408"/>
    </location>
</feature>
<feature type="compositionally biased region" description="Polar residues" evidence="1">
    <location>
        <begin position="569"/>
        <end position="582"/>
    </location>
</feature>
<feature type="region of interest" description="Disordered" evidence="1">
    <location>
        <begin position="1"/>
        <end position="147"/>
    </location>
</feature>
<keyword evidence="3" id="KW-1185">Reference proteome</keyword>
<feature type="compositionally biased region" description="Acidic residues" evidence="1">
    <location>
        <begin position="124"/>
        <end position="147"/>
    </location>
</feature>
<feature type="compositionally biased region" description="Low complexity" evidence="1">
    <location>
        <begin position="369"/>
        <end position="382"/>
    </location>
</feature>
<organism evidence="2 3">
    <name type="scientific">Fragilariopsis cylindrus CCMP1102</name>
    <dbReference type="NCBI Taxonomy" id="635003"/>
    <lineage>
        <taxon>Eukaryota</taxon>
        <taxon>Sar</taxon>
        <taxon>Stramenopiles</taxon>
        <taxon>Ochrophyta</taxon>
        <taxon>Bacillariophyta</taxon>
        <taxon>Bacillariophyceae</taxon>
        <taxon>Bacillariophycidae</taxon>
        <taxon>Bacillariales</taxon>
        <taxon>Bacillariaceae</taxon>
        <taxon>Fragilariopsis</taxon>
    </lineage>
</organism>
<dbReference type="OrthoDB" id="49385at2759"/>
<accession>A0A1E7F2M3</accession>
<proteinExistence type="predicted"/>
<evidence type="ECO:0000256" key="1">
    <source>
        <dbReference type="SAM" id="MobiDB-lite"/>
    </source>
</evidence>
<feature type="compositionally biased region" description="Basic residues" evidence="1">
    <location>
        <begin position="487"/>
        <end position="496"/>
    </location>
</feature>
<feature type="compositionally biased region" description="Basic residues" evidence="1">
    <location>
        <begin position="1"/>
        <end position="12"/>
    </location>
</feature>
<feature type="region of interest" description="Disordered" evidence="1">
    <location>
        <begin position="267"/>
        <end position="309"/>
    </location>
</feature>
<sequence>MDFRNNHRRRSHHDKEDHYNFPGDGDECSGGGGDDDDDDDDDAVIVYKEATTATWAHSQMSMASTRSKQRRQKQKQQQQEEEEVENNDQKHHGNNKQVSTTIISRKRSGRRNRGRGRQHLFNNDYEEPAVEEDDRNINSDEDDEEDDNVDAFASLRPMMVQLSQEQKMGLHQQQQQQQQKSDDNYNDNDNDGHSETETVQHGEDNNHTAEISLRRGSSRHIGSGGSGGGVSGEDGIYGLNLNIQAKVSKINTKKTLLPSLEKENTNELRAVGEEDSDTIKSTPILNNNSNSNRTRDKKLSSPVDIDGNDLSTKKLRALSPIEINNVVRSPPDFDIWDSNDYDDDNDDDNSTESITPYRLRGSKDHDHSSSLLSTSRNNTYTSKTKSISMNQNKKRSASSDHRTNDTIKEKRRRKQDLRSNTSDQTGWTDIDTACGSKKRRLRQDTKVSSSATTVTTTTAPASRTHRIKRIDKSGRDQHCSSTLTSQKRMKLLKPSRPKAPTDVENVRKSIVGVRPTHWSRNPREDQSKRMISKGKKSLHQLAKPSALTAATRTPFKLTKTIGKKKKKNAVSNSHPNNAPSSKNELDVTTAKISTDNNTTRSPDGGMKKSSFSFAPSFVPTKSIASIAASLFDDTVGDDSGDECRLVTSNRLALTGTNTNNILSPKRRRAKVVTGEWGRRLIALHNSRANDSVRLQNQAFARRRMFDVNDPRKRAKTFTDATLLGSYNGPWINRPEDMKITILGYVHRHIQKGNNSYTKGNYQLHDKRHHHQQQQQQEADSIVSQDYFAWFTFTLATARCINLERACKLRIYNAVILPCRIPMTLDLPPKSFGCKNIIRCEKIVICTHLCERTDGTPSSS</sequence>
<feature type="compositionally biased region" description="Basic and acidic residues" evidence="1">
    <location>
        <begin position="190"/>
        <end position="205"/>
    </location>
</feature>
<dbReference type="EMBL" id="KV784365">
    <property type="protein sequence ID" value="OEU12376.1"/>
    <property type="molecule type" value="Genomic_DNA"/>
</dbReference>
<protein>
    <submittedName>
        <fullName evidence="2">Uncharacterized protein</fullName>
    </submittedName>
</protein>